<keyword evidence="10" id="KW-1133">Transmembrane helix</keyword>
<keyword evidence="9" id="KW-0067">ATP-binding</keyword>
<evidence type="ECO:0000256" key="3">
    <source>
        <dbReference type="ARBA" id="ARBA00012438"/>
    </source>
</evidence>
<keyword evidence="5" id="KW-0597">Phosphoprotein</keyword>
<dbReference type="EMBL" id="CP043494">
    <property type="protein sequence ID" value="WNG45621.1"/>
    <property type="molecule type" value="Genomic_DNA"/>
</dbReference>
<keyword evidence="4" id="KW-1003">Cell membrane</keyword>
<dbReference type="Proteomes" id="UP001611383">
    <property type="component" value="Chromosome"/>
</dbReference>
<protein>
    <recommendedName>
        <fullName evidence="3">histidine kinase</fullName>
        <ecNumber evidence="3">2.7.13.3</ecNumber>
    </recommendedName>
</protein>
<feature type="transmembrane region" description="Helical" evidence="10">
    <location>
        <begin position="20"/>
        <end position="41"/>
    </location>
</feature>
<keyword evidence="6" id="KW-0808">Transferase</keyword>
<dbReference type="SUPFAM" id="SSF47384">
    <property type="entry name" value="Homodimeric domain of signal transducing histidine kinase"/>
    <property type="match status" value="1"/>
</dbReference>
<dbReference type="SMART" id="SM00304">
    <property type="entry name" value="HAMP"/>
    <property type="match status" value="1"/>
</dbReference>
<keyword evidence="8" id="KW-0418">Kinase</keyword>
<dbReference type="InterPro" id="IPR005467">
    <property type="entry name" value="His_kinase_dom"/>
</dbReference>
<feature type="domain" description="HAMP" evidence="12">
    <location>
        <begin position="198"/>
        <end position="246"/>
    </location>
</feature>
<keyword evidence="14" id="KW-1185">Reference proteome</keyword>
<dbReference type="InterPro" id="IPR003660">
    <property type="entry name" value="HAMP_dom"/>
</dbReference>
<evidence type="ECO:0000256" key="9">
    <source>
        <dbReference type="ARBA" id="ARBA00022840"/>
    </source>
</evidence>
<dbReference type="EC" id="2.7.13.3" evidence="3"/>
<dbReference type="Pfam" id="PF00512">
    <property type="entry name" value="HisKA"/>
    <property type="match status" value="1"/>
</dbReference>
<feature type="domain" description="Histidine kinase" evidence="11">
    <location>
        <begin position="254"/>
        <end position="464"/>
    </location>
</feature>
<evidence type="ECO:0000256" key="1">
    <source>
        <dbReference type="ARBA" id="ARBA00000085"/>
    </source>
</evidence>
<feature type="transmembrane region" description="Helical" evidence="10">
    <location>
        <begin position="178"/>
        <end position="197"/>
    </location>
</feature>
<keyword evidence="10" id="KW-0472">Membrane</keyword>
<dbReference type="PANTHER" id="PTHR44936:SF10">
    <property type="entry name" value="SENSOR PROTEIN RSTB"/>
    <property type="match status" value="1"/>
</dbReference>
<gene>
    <name evidence="13" type="ORF">F0U60_17080</name>
</gene>
<evidence type="ECO:0000256" key="8">
    <source>
        <dbReference type="ARBA" id="ARBA00022777"/>
    </source>
</evidence>
<evidence type="ECO:0000256" key="5">
    <source>
        <dbReference type="ARBA" id="ARBA00022553"/>
    </source>
</evidence>
<comment type="catalytic activity">
    <reaction evidence="1">
        <text>ATP + protein L-histidine = ADP + protein N-phospho-L-histidine.</text>
        <dbReference type="EC" id="2.7.13.3"/>
    </reaction>
</comment>
<dbReference type="SUPFAM" id="SSF55874">
    <property type="entry name" value="ATPase domain of HSP90 chaperone/DNA topoisomerase II/histidine kinase"/>
    <property type="match status" value="1"/>
</dbReference>
<dbReference type="CDD" id="cd06225">
    <property type="entry name" value="HAMP"/>
    <property type="match status" value="1"/>
</dbReference>
<dbReference type="SMART" id="SM00387">
    <property type="entry name" value="HATPase_c"/>
    <property type="match status" value="1"/>
</dbReference>
<dbReference type="PROSITE" id="PS50109">
    <property type="entry name" value="HIS_KIN"/>
    <property type="match status" value="1"/>
</dbReference>
<dbReference type="InterPro" id="IPR003594">
    <property type="entry name" value="HATPase_dom"/>
</dbReference>
<dbReference type="InterPro" id="IPR003661">
    <property type="entry name" value="HisK_dim/P_dom"/>
</dbReference>
<dbReference type="SMART" id="SM00388">
    <property type="entry name" value="HisKA"/>
    <property type="match status" value="1"/>
</dbReference>
<evidence type="ECO:0000259" key="11">
    <source>
        <dbReference type="PROSITE" id="PS50109"/>
    </source>
</evidence>
<organism evidence="13 14">
    <name type="scientific">Archangium minus</name>
    <dbReference type="NCBI Taxonomy" id="83450"/>
    <lineage>
        <taxon>Bacteria</taxon>
        <taxon>Pseudomonadati</taxon>
        <taxon>Myxococcota</taxon>
        <taxon>Myxococcia</taxon>
        <taxon>Myxococcales</taxon>
        <taxon>Cystobacterineae</taxon>
        <taxon>Archangiaceae</taxon>
        <taxon>Archangium</taxon>
    </lineage>
</organism>
<name>A0ABY9WVG1_9BACT</name>
<reference evidence="13 14" key="1">
    <citation type="submission" date="2019-08" db="EMBL/GenBank/DDBJ databases">
        <title>Archangium and Cystobacter genomes.</title>
        <authorList>
            <person name="Chen I.-C.K."/>
            <person name="Wielgoss S."/>
        </authorList>
    </citation>
    <scope>NUCLEOTIDE SEQUENCE [LARGE SCALE GENOMIC DNA]</scope>
    <source>
        <strain evidence="13 14">Cbm 6</strain>
    </source>
</reference>
<dbReference type="RefSeq" id="WP_395820826.1">
    <property type="nucleotide sequence ID" value="NZ_CP043494.1"/>
</dbReference>
<dbReference type="InterPro" id="IPR004358">
    <property type="entry name" value="Sig_transdc_His_kin-like_C"/>
</dbReference>
<evidence type="ECO:0000259" key="12">
    <source>
        <dbReference type="PROSITE" id="PS50885"/>
    </source>
</evidence>
<evidence type="ECO:0000256" key="2">
    <source>
        <dbReference type="ARBA" id="ARBA00004651"/>
    </source>
</evidence>
<dbReference type="Pfam" id="PF00672">
    <property type="entry name" value="HAMP"/>
    <property type="match status" value="1"/>
</dbReference>
<keyword evidence="10" id="KW-0812">Transmembrane</keyword>
<dbReference type="PANTHER" id="PTHR44936">
    <property type="entry name" value="SENSOR PROTEIN CREC"/>
    <property type="match status" value="1"/>
</dbReference>
<keyword evidence="7" id="KW-0547">Nucleotide-binding</keyword>
<dbReference type="Gene3D" id="1.10.287.130">
    <property type="match status" value="1"/>
</dbReference>
<evidence type="ECO:0000313" key="14">
    <source>
        <dbReference type="Proteomes" id="UP001611383"/>
    </source>
</evidence>
<evidence type="ECO:0000256" key="7">
    <source>
        <dbReference type="ARBA" id="ARBA00022741"/>
    </source>
</evidence>
<evidence type="ECO:0000313" key="13">
    <source>
        <dbReference type="EMBL" id="WNG45621.1"/>
    </source>
</evidence>
<dbReference type="Gene3D" id="3.30.565.10">
    <property type="entry name" value="Histidine kinase-like ATPase, C-terminal domain"/>
    <property type="match status" value="1"/>
</dbReference>
<comment type="subcellular location">
    <subcellularLocation>
        <location evidence="2">Cell membrane</location>
        <topology evidence="2">Multi-pass membrane protein</topology>
    </subcellularLocation>
</comment>
<dbReference type="InterPro" id="IPR036097">
    <property type="entry name" value="HisK_dim/P_sf"/>
</dbReference>
<accession>A0ABY9WVG1</accession>
<dbReference type="PROSITE" id="PS50885">
    <property type="entry name" value="HAMP"/>
    <property type="match status" value="1"/>
</dbReference>
<sequence length="464" mass="52322">MSPPARTFRRLFHPMSSLFARMYVGIIVALVLAVAVMAFMATQRLTSKGTDEAQAEQQAEESAREFEQLNQGLHWLLENQLRSQPRERWAAIVNEWQSHFSHPIALRSKAEVLTQELPKRTRERLLTGQPTAWMRSPGLTGERVDLLLPLADSELVLVQEVLFGPPRELVLEFLAQELAILLLVLGVAVLVLTFPLYRHVTRLAATTNAFGRGELGARAETRVPEPIGHLARTFNDMAERIHRMTQEQQATLQAISHELRTPISRLHFALDMARHAQGQSEWESQLADMGKDVEELDALVEELLTYTRLHRDAPPLEWESIELVALVTELIQQLALFSPHLRILLVADGSLECQGSPRYLRRAISNLIRNAQRHARTEIRVQLEKGDSGYSVLVDDDGPGIPPQDRERIFLPFTRLDDSRNRKTGGHGLGLAIVHRIMQAHQGSARVADTPLGGARIILSWPQR</sequence>
<dbReference type="PRINTS" id="PR00344">
    <property type="entry name" value="BCTRLSENSOR"/>
</dbReference>
<dbReference type="CDD" id="cd00082">
    <property type="entry name" value="HisKA"/>
    <property type="match status" value="1"/>
</dbReference>
<dbReference type="InterPro" id="IPR050980">
    <property type="entry name" value="2C_sensor_his_kinase"/>
</dbReference>
<dbReference type="InterPro" id="IPR036890">
    <property type="entry name" value="HATPase_C_sf"/>
</dbReference>
<evidence type="ECO:0000256" key="6">
    <source>
        <dbReference type="ARBA" id="ARBA00022679"/>
    </source>
</evidence>
<evidence type="ECO:0000256" key="4">
    <source>
        <dbReference type="ARBA" id="ARBA00022475"/>
    </source>
</evidence>
<dbReference type="Pfam" id="PF02518">
    <property type="entry name" value="HATPase_c"/>
    <property type="match status" value="1"/>
</dbReference>
<evidence type="ECO:0000256" key="10">
    <source>
        <dbReference type="SAM" id="Phobius"/>
    </source>
</evidence>
<proteinExistence type="predicted"/>